<sequence>MCDTIENFAKKYNSSIEEIMLANNLKENFLTLDTLILIPVSEELFEEILSE</sequence>
<feature type="domain" description="LysM" evidence="1">
    <location>
        <begin position="3"/>
        <end position="39"/>
    </location>
</feature>
<gene>
    <name evidence="2" type="ORF">MNB_SV-5-163</name>
</gene>
<dbReference type="AlphaFoldDB" id="A0A1W1ECN5"/>
<dbReference type="CDD" id="cd00118">
    <property type="entry name" value="LysM"/>
    <property type="match status" value="1"/>
</dbReference>
<organism evidence="2">
    <name type="scientific">hydrothermal vent metagenome</name>
    <dbReference type="NCBI Taxonomy" id="652676"/>
    <lineage>
        <taxon>unclassified sequences</taxon>
        <taxon>metagenomes</taxon>
        <taxon>ecological metagenomes</taxon>
    </lineage>
</organism>
<dbReference type="Gene3D" id="3.10.350.10">
    <property type="entry name" value="LysM domain"/>
    <property type="match status" value="1"/>
</dbReference>
<name>A0A1W1ECN5_9ZZZZ</name>
<dbReference type="InterPro" id="IPR018392">
    <property type="entry name" value="LysM"/>
</dbReference>
<dbReference type="GO" id="GO:0016798">
    <property type="term" value="F:hydrolase activity, acting on glycosyl bonds"/>
    <property type="evidence" value="ECO:0007669"/>
    <property type="project" value="UniProtKB-KW"/>
</dbReference>
<keyword evidence="2" id="KW-0326">Glycosidase</keyword>
<dbReference type="SUPFAM" id="SSF54106">
    <property type="entry name" value="LysM domain"/>
    <property type="match status" value="1"/>
</dbReference>
<keyword evidence="2" id="KW-0378">Hydrolase</keyword>
<evidence type="ECO:0000259" key="1">
    <source>
        <dbReference type="Pfam" id="PF01476"/>
    </source>
</evidence>
<dbReference type="EC" id="3.2.1.-" evidence="2"/>
<dbReference type="EMBL" id="FPKX01000020">
    <property type="protein sequence ID" value="SFZ97792.1"/>
    <property type="molecule type" value="Genomic_DNA"/>
</dbReference>
<evidence type="ECO:0000313" key="2">
    <source>
        <dbReference type="EMBL" id="SFZ97792.1"/>
    </source>
</evidence>
<dbReference type="Pfam" id="PF01476">
    <property type="entry name" value="LysM"/>
    <property type="match status" value="1"/>
</dbReference>
<proteinExistence type="predicted"/>
<dbReference type="InterPro" id="IPR036779">
    <property type="entry name" value="LysM_dom_sf"/>
</dbReference>
<reference evidence="2" key="1">
    <citation type="submission" date="2016-10" db="EMBL/GenBank/DDBJ databases">
        <authorList>
            <person name="de Groot N.N."/>
        </authorList>
    </citation>
    <scope>NUCLEOTIDE SEQUENCE</scope>
</reference>
<protein>
    <submittedName>
        <fullName evidence="2">Membrane-bound lytic murein transglycosylase D</fullName>
        <ecNumber evidence="2">3.2.1.-</ecNumber>
    </submittedName>
</protein>
<accession>A0A1W1ECN5</accession>